<dbReference type="InterPro" id="IPR012337">
    <property type="entry name" value="RNaseH-like_sf"/>
</dbReference>
<dbReference type="GO" id="GO:0071037">
    <property type="term" value="P:nuclear polyadenylation-dependent snRNA catabolic process"/>
    <property type="evidence" value="ECO:0007669"/>
    <property type="project" value="TreeGrafter"/>
</dbReference>
<dbReference type="GO" id="GO:0000166">
    <property type="term" value="F:nucleotide binding"/>
    <property type="evidence" value="ECO:0007669"/>
    <property type="project" value="InterPro"/>
</dbReference>
<dbReference type="OMA" id="HPLQENI"/>
<keyword evidence="2" id="KW-0539">Nucleus</keyword>
<dbReference type="Pfam" id="PF00570">
    <property type="entry name" value="HRDC"/>
    <property type="match status" value="1"/>
</dbReference>
<protein>
    <recommendedName>
        <fullName evidence="4">HRDC domain-containing protein</fullName>
    </recommendedName>
</protein>
<evidence type="ECO:0000259" key="4">
    <source>
        <dbReference type="PROSITE" id="PS50967"/>
    </source>
</evidence>
<dbReference type="PANTHER" id="PTHR12124">
    <property type="entry name" value="POLYMYOSITIS/SCLERODERMA AUTOANTIGEN-RELATED"/>
    <property type="match status" value="1"/>
</dbReference>
<dbReference type="InterPro" id="IPR044876">
    <property type="entry name" value="HRDC_dom_sf"/>
</dbReference>
<sequence length="688" mass="77221">MHGAGLDVLWLQRDFGIYVCNLFDTGQAARVLELESFGLSYLLKCFCDVTPDKRYQMADWRLRPLTVEMIKYAREDTHYLLYIRDLLQEKLVASQAEDKQELLVEVLRRSRDICLRLYEKEITTETSFLQVYGLDDRKFNTQQLSVLSALYSWRDQTARVEDESTGYVLPNHLLLKLAEEMPDDVKALRTILNGRHKVVARNSATIVNIISKAKLLPQTPEAKSQSKLESAKQKSSLVFEEVPFAEDATSQACENNQDSAAKPAQESFNFDGVLNSSIGECSSNLPVTGVENGGKDVHITTNIVFQKTTKSALFGNQKGRTKNKEKIEHLTKSIGNDPISKEPIPDCRNIEDTPSTAVVKRAIGSSFLLKSKKNNKVGKMLQNIAMEVEIPPYGTTRNGNQQAVNAEGKELEDLVYMLDNRASLQVEATTNPFFKEDIMQAEAKARAEKIRASFSLPFHSFEGGQMITEEQSAVALEQDYNERVPQGLESQEIEDISPLKDDLVTSSVERGTDEQGHMISKGICISPDGVQCRLWWPDRLGTAAVLSSVKSDNDPQDVADSNSSQTEYPVPLSQKFSQQKERSKMNTQLSLPNTYNASGIKQEGQSPTESVTPFDYAAAKKNMDFFRSPFETKQGEGSNLAGWNERRESSQRIFNPRTQMKEFKPEGITPGKRRQVFPQSGNRTGVFK</sequence>
<evidence type="ECO:0000313" key="5">
    <source>
        <dbReference type="EMBL" id="KAH7441964.1"/>
    </source>
</evidence>
<dbReference type="AlphaFoldDB" id="A0A8T2V7V3"/>
<dbReference type="SUPFAM" id="SSF47819">
    <property type="entry name" value="HRDC-like"/>
    <property type="match status" value="1"/>
</dbReference>
<dbReference type="GO" id="GO:0005730">
    <property type="term" value="C:nucleolus"/>
    <property type="evidence" value="ECO:0007669"/>
    <property type="project" value="TreeGrafter"/>
</dbReference>
<dbReference type="InterPro" id="IPR002121">
    <property type="entry name" value="HRDC_dom"/>
</dbReference>
<organism evidence="5 6">
    <name type="scientific">Ceratopteris richardii</name>
    <name type="common">Triangle waterfern</name>
    <dbReference type="NCBI Taxonomy" id="49495"/>
    <lineage>
        <taxon>Eukaryota</taxon>
        <taxon>Viridiplantae</taxon>
        <taxon>Streptophyta</taxon>
        <taxon>Embryophyta</taxon>
        <taxon>Tracheophyta</taxon>
        <taxon>Polypodiopsida</taxon>
        <taxon>Polypodiidae</taxon>
        <taxon>Polypodiales</taxon>
        <taxon>Pteridineae</taxon>
        <taxon>Pteridaceae</taxon>
        <taxon>Parkerioideae</taxon>
        <taxon>Ceratopteris</taxon>
    </lineage>
</organism>
<dbReference type="GO" id="GO:0071051">
    <property type="term" value="P:poly(A)-dependent snoRNA 3'-end processing"/>
    <property type="evidence" value="ECO:0007669"/>
    <property type="project" value="TreeGrafter"/>
</dbReference>
<dbReference type="InterPro" id="IPR002562">
    <property type="entry name" value="3'-5'_exonuclease_dom"/>
</dbReference>
<dbReference type="GO" id="GO:0071040">
    <property type="term" value="P:nuclear polyadenylation-dependent antisense transcript catabolic process"/>
    <property type="evidence" value="ECO:0007669"/>
    <property type="project" value="TreeGrafter"/>
</dbReference>
<comment type="caution">
    <text evidence="5">The sequence shown here is derived from an EMBL/GenBank/DDBJ whole genome shotgun (WGS) entry which is preliminary data.</text>
</comment>
<proteinExistence type="predicted"/>
<dbReference type="Gene3D" id="3.30.420.10">
    <property type="entry name" value="Ribonuclease H-like superfamily/Ribonuclease H"/>
    <property type="match status" value="1"/>
</dbReference>
<dbReference type="GO" id="GO:0000175">
    <property type="term" value="F:3'-5'-RNA exonuclease activity"/>
    <property type="evidence" value="ECO:0007669"/>
    <property type="project" value="InterPro"/>
</dbReference>
<dbReference type="EMBL" id="CM035408">
    <property type="protein sequence ID" value="KAH7441964.1"/>
    <property type="molecule type" value="Genomic_DNA"/>
</dbReference>
<dbReference type="Proteomes" id="UP000825935">
    <property type="component" value="Chromosome 3"/>
</dbReference>
<dbReference type="GO" id="GO:0003727">
    <property type="term" value="F:single-stranded RNA binding"/>
    <property type="evidence" value="ECO:0007669"/>
    <property type="project" value="TreeGrafter"/>
</dbReference>
<dbReference type="GO" id="GO:0071036">
    <property type="term" value="P:nuclear polyadenylation-dependent snoRNA catabolic process"/>
    <property type="evidence" value="ECO:0007669"/>
    <property type="project" value="TreeGrafter"/>
</dbReference>
<evidence type="ECO:0000256" key="2">
    <source>
        <dbReference type="ARBA" id="ARBA00023242"/>
    </source>
</evidence>
<keyword evidence="6" id="KW-1185">Reference proteome</keyword>
<dbReference type="OrthoDB" id="2250022at2759"/>
<dbReference type="GO" id="GO:0071039">
    <property type="term" value="P:nuclear polyadenylation-dependent CUT catabolic process"/>
    <property type="evidence" value="ECO:0007669"/>
    <property type="project" value="TreeGrafter"/>
</dbReference>
<feature type="region of interest" description="Disordered" evidence="3">
    <location>
        <begin position="631"/>
        <end position="688"/>
    </location>
</feature>
<feature type="compositionally biased region" description="Polar residues" evidence="3">
    <location>
        <begin position="677"/>
        <end position="688"/>
    </location>
</feature>
<dbReference type="FunFam" id="1.10.150.80:FF:000001">
    <property type="entry name" value="Putative exosome component 10"/>
    <property type="match status" value="1"/>
</dbReference>
<dbReference type="PROSITE" id="PS50967">
    <property type="entry name" value="HRDC"/>
    <property type="match status" value="1"/>
</dbReference>
<dbReference type="SMART" id="SM00341">
    <property type="entry name" value="HRDC"/>
    <property type="match status" value="1"/>
</dbReference>
<reference evidence="5" key="1">
    <citation type="submission" date="2021-08" db="EMBL/GenBank/DDBJ databases">
        <title>WGS assembly of Ceratopteris richardii.</title>
        <authorList>
            <person name="Marchant D.B."/>
            <person name="Chen G."/>
            <person name="Jenkins J."/>
            <person name="Shu S."/>
            <person name="Leebens-Mack J."/>
            <person name="Grimwood J."/>
            <person name="Schmutz J."/>
            <person name="Soltis P."/>
            <person name="Soltis D."/>
            <person name="Chen Z.-H."/>
        </authorList>
    </citation>
    <scope>NUCLEOTIDE SEQUENCE</scope>
    <source>
        <strain evidence="5">Whitten #5841</strain>
        <tissue evidence="5">Leaf</tissue>
    </source>
</reference>
<dbReference type="GO" id="GO:0071038">
    <property type="term" value="P:TRAMP-dependent tRNA surveillance pathway"/>
    <property type="evidence" value="ECO:0007669"/>
    <property type="project" value="TreeGrafter"/>
</dbReference>
<comment type="subcellular location">
    <subcellularLocation>
        <location evidence="1">Nucleus</location>
    </subcellularLocation>
</comment>
<evidence type="ECO:0000256" key="1">
    <source>
        <dbReference type="ARBA" id="ARBA00004123"/>
    </source>
</evidence>
<dbReference type="PANTHER" id="PTHR12124:SF47">
    <property type="entry name" value="EXOSOME COMPONENT 10"/>
    <property type="match status" value="1"/>
</dbReference>
<dbReference type="Gene3D" id="1.10.150.80">
    <property type="entry name" value="HRDC domain"/>
    <property type="match status" value="1"/>
</dbReference>
<dbReference type="InterPro" id="IPR036397">
    <property type="entry name" value="RNaseH_sf"/>
</dbReference>
<dbReference type="Pfam" id="PF01612">
    <property type="entry name" value="DNA_pol_A_exo1"/>
    <property type="match status" value="1"/>
</dbReference>
<dbReference type="GO" id="GO:0071035">
    <property type="term" value="P:nuclear polyadenylation-dependent rRNA catabolic process"/>
    <property type="evidence" value="ECO:0007669"/>
    <property type="project" value="TreeGrafter"/>
</dbReference>
<accession>A0A8T2V7V3</accession>
<dbReference type="GO" id="GO:0000467">
    <property type="term" value="P:exonucleolytic trimming to generate mature 3'-end of 5.8S rRNA from tricistronic rRNA transcript (SSU-rRNA, 5.8S rRNA, LSU-rRNA)"/>
    <property type="evidence" value="ECO:0007669"/>
    <property type="project" value="InterPro"/>
</dbReference>
<evidence type="ECO:0000313" key="6">
    <source>
        <dbReference type="Proteomes" id="UP000825935"/>
    </source>
</evidence>
<name>A0A8T2V7V3_CERRI</name>
<dbReference type="InterPro" id="IPR010997">
    <property type="entry name" value="HRDC-like_sf"/>
</dbReference>
<dbReference type="GO" id="GO:0071044">
    <property type="term" value="P:histone mRNA catabolic process"/>
    <property type="evidence" value="ECO:0007669"/>
    <property type="project" value="TreeGrafter"/>
</dbReference>
<gene>
    <name evidence="5" type="ORF">KP509_03G064000</name>
</gene>
<dbReference type="SUPFAM" id="SSF53098">
    <property type="entry name" value="Ribonuclease H-like"/>
    <property type="match status" value="1"/>
</dbReference>
<dbReference type="InterPro" id="IPR045092">
    <property type="entry name" value="Rrp6-like"/>
</dbReference>
<feature type="region of interest" description="Disordered" evidence="3">
    <location>
        <begin position="548"/>
        <end position="585"/>
    </location>
</feature>
<dbReference type="GO" id="GO:0000176">
    <property type="term" value="C:nuclear exosome (RNase complex)"/>
    <property type="evidence" value="ECO:0007669"/>
    <property type="project" value="TreeGrafter"/>
</dbReference>
<feature type="domain" description="HRDC" evidence="4">
    <location>
        <begin position="140"/>
        <end position="220"/>
    </location>
</feature>
<evidence type="ECO:0000256" key="3">
    <source>
        <dbReference type="SAM" id="MobiDB-lite"/>
    </source>
</evidence>